<evidence type="ECO:0000256" key="1">
    <source>
        <dbReference type="SAM" id="MobiDB-lite"/>
    </source>
</evidence>
<dbReference type="EMBL" id="CAJNOT010000956">
    <property type="protein sequence ID" value="CAF1116794.1"/>
    <property type="molecule type" value="Genomic_DNA"/>
</dbReference>
<evidence type="ECO:0000313" key="4">
    <source>
        <dbReference type="Proteomes" id="UP000663836"/>
    </source>
</evidence>
<name>A0A818Y376_9BILA</name>
<feature type="compositionally biased region" description="Basic residues" evidence="1">
    <location>
        <begin position="458"/>
        <end position="470"/>
    </location>
</feature>
<dbReference type="EMBL" id="CAJOBD010001023">
    <property type="protein sequence ID" value="CAF3750074.1"/>
    <property type="molecule type" value="Genomic_DNA"/>
</dbReference>
<comment type="caution">
    <text evidence="3">The sequence shown here is derived from an EMBL/GenBank/DDBJ whole genome shotgun (WGS) entry which is preliminary data.</text>
</comment>
<dbReference type="AlphaFoldDB" id="A0A818Y376"/>
<reference evidence="3" key="1">
    <citation type="submission" date="2021-02" db="EMBL/GenBank/DDBJ databases">
        <authorList>
            <person name="Nowell W R."/>
        </authorList>
    </citation>
    <scope>NUCLEOTIDE SEQUENCE</scope>
</reference>
<sequence length="485" mass="56744">MFSFINRTVFDIPLTWNRTRFEATRVKYRQARKLIEISINVQYEKQLKDIHLQNLDIEKTITETNEHLLKHEKKVHIFDNLTEIASQSLPNYFDKRMENVRTMIQEHCSAIQKILHEENEYWKEIHSAIDQNLITSNDIHPCIENIQTTNEEQNILELLNDQPQILVHIDHPSSTENLISTKQERMSIVLNPIESIRILPSINATYVIKPEETTNTETNDSLPMEISSHIPSTEIDVSQIYSQPNPPAQLYFSPTILQDEASESIKNVLSPLDQNQTINLVKPKVIIPRVHESFLIDHLKKKETNNIENNESNIHQQNSFIFPEPMSKLRTHSTKKNELESIDITKNIKQTRKRKQSISEDNDTKSNTIVLRKRKPISFVEIEEEKPKRKTTKKRKTKKTNENEIPIREPSPLPIIDRTIHYSTRFSTRSHRLNNLTLPMINIESDDDNNNNNNNNKSKSRSQHRKKLIKQKSNQSKKSSKSTKK</sequence>
<organism evidence="3 4">
    <name type="scientific">Rotaria sordida</name>
    <dbReference type="NCBI Taxonomy" id="392033"/>
    <lineage>
        <taxon>Eukaryota</taxon>
        <taxon>Metazoa</taxon>
        <taxon>Spiralia</taxon>
        <taxon>Gnathifera</taxon>
        <taxon>Rotifera</taxon>
        <taxon>Eurotatoria</taxon>
        <taxon>Bdelloidea</taxon>
        <taxon>Philodinida</taxon>
        <taxon>Philodinidae</taxon>
        <taxon>Rotaria</taxon>
    </lineage>
</organism>
<dbReference type="Proteomes" id="UP000663836">
    <property type="component" value="Unassembled WGS sequence"/>
</dbReference>
<feature type="compositionally biased region" description="Basic residues" evidence="1">
    <location>
        <begin position="388"/>
        <end position="398"/>
    </location>
</feature>
<evidence type="ECO:0000313" key="2">
    <source>
        <dbReference type="EMBL" id="CAF1116794.1"/>
    </source>
</evidence>
<protein>
    <submittedName>
        <fullName evidence="3">Uncharacterized protein</fullName>
    </submittedName>
</protein>
<dbReference type="Proteomes" id="UP000663864">
    <property type="component" value="Unassembled WGS sequence"/>
</dbReference>
<proteinExistence type="predicted"/>
<gene>
    <name evidence="3" type="ORF">JBS370_LOCUS12514</name>
    <name evidence="2" type="ORF">ZHD862_LOCUS18414</name>
</gene>
<evidence type="ECO:0000313" key="3">
    <source>
        <dbReference type="EMBL" id="CAF3750074.1"/>
    </source>
</evidence>
<accession>A0A818Y376</accession>
<feature type="region of interest" description="Disordered" evidence="1">
    <location>
        <begin position="350"/>
        <end position="412"/>
    </location>
</feature>
<feature type="region of interest" description="Disordered" evidence="1">
    <location>
        <begin position="442"/>
        <end position="485"/>
    </location>
</feature>